<feature type="transmembrane region" description="Helical" evidence="14">
    <location>
        <begin position="64"/>
        <end position="83"/>
    </location>
</feature>
<comment type="catalytic activity">
    <reaction evidence="9">
        <text>D-xylose(out) = D-xylose(in)</text>
        <dbReference type="Rhea" id="RHEA:78427"/>
        <dbReference type="ChEBI" id="CHEBI:53455"/>
    </reaction>
    <physiologicalReaction direction="left-to-right" evidence="9">
        <dbReference type="Rhea" id="RHEA:78428"/>
    </physiologicalReaction>
</comment>
<evidence type="ECO:0000313" key="16">
    <source>
        <dbReference type="EMBL" id="CAI2361654.1"/>
    </source>
</evidence>
<comment type="caution">
    <text evidence="16">The sequence shown here is derived from an EMBL/GenBank/DDBJ whole genome shotgun (WGS) entry which is preliminary data.</text>
</comment>
<feature type="transmembrane region" description="Helical" evidence="14">
    <location>
        <begin position="351"/>
        <end position="373"/>
    </location>
</feature>
<evidence type="ECO:0000256" key="3">
    <source>
        <dbReference type="ARBA" id="ARBA00011738"/>
    </source>
</evidence>
<keyword evidence="4 14" id="KW-0812">Transmembrane</keyword>
<accession>A0AAD1U9W4</accession>
<comment type="similarity">
    <text evidence="2">Belongs to the major facilitator superfamily. Sugar transporter (TC 2.A.1.1) family.</text>
</comment>
<evidence type="ECO:0000256" key="4">
    <source>
        <dbReference type="ARBA" id="ARBA00022692"/>
    </source>
</evidence>
<dbReference type="PANTHER" id="PTHR48022:SF2">
    <property type="entry name" value="PLASTIDIC GLUCOSE TRANSPORTER 4"/>
    <property type="match status" value="1"/>
</dbReference>
<comment type="catalytic activity">
    <reaction evidence="10">
        <text>D-mannose(out) = D-mannose(in)</text>
        <dbReference type="Rhea" id="RHEA:78391"/>
        <dbReference type="ChEBI" id="CHEBI:4208"/>
    </reaction>
    <physiologicalReaction direction="left-to-right" evidence="10">
        <dbReference type="Rhea" id="RHEA:78392"/>
    </physiologicalReaction>
</comment>
<dbReference type="Gene3D" id="1.20.1250.20">
    <property type="entry name" value="MFS general substrate transporter like domains"/>
    <property type="match status" value="1"/>
</dbReference>
<feature type="transmembrane region" description="Helical" evidence="14">
    <location>
        <begin position="172"/>
        <end position="191"/>
    </location>
</feature>
<feature type="transmembrane region" description="Helical" evidence="14">
    <location>
        <begin position="291"/>
        <end position="312"/>
    </location>
</feature>
<comment type="subunit">
    <text evidence="3">Homodimer.</text>
</comment>
<comment type="catalytic activity">
    <reaction evidence="11">
        <text>D-glucosamine(out) = D-glucosamine(in)</text>
        <dbReference type="Rhea" id="RHEA:78423"/>
        <dbReference type="ChEBI" id="CHEBI:58723"/>
    </reaction>
    <physiologicalReaction direction="left-to-right" evidence="11">
        <dbReference type="Rhea" id="RHEA:78424"/>
    </physiologicalReaction>
</comment>
<dbReference type="InterPro" id="IPR050360">
    <property type="entry name" value="MFS_Sugar_Transporters"/>
</dbReference>
<dbReference type="PANTHER" id="PTHR48022">
    <property type="entry name" value="PLASTIDIC GLUCOSE TRANSPORTER 4"/>
    <property type="match status" value="1"/>
</dbReference>
<feature type="transmembrane region" description="Helical" evidence="14">
    <location>
        <begin position="121"/>
        <end position="143"/>
    </location>
</feature>
<evidence type="ECO:0000256" key="9">
    <source>
        <dbReference type="ARBA" id="ARBA00044656"/>
    </source>
</evidence>
<evidence type="ECO:0000256" key="14">
    <source>
        <dbReference type="SAM" id="Phobius"/>
    </source>
</evidence>
<evidence type="ECO:0000256" key="13">
    <source>
        <dbReference type="ARBA" id="ARBA00044780"/>
    </source>
</evidence>
<dbReference type="GO" id="GO:0005351">
    <property type="term" value="F:carbohydrate:proton symporter activity"/>
    <property type="evidence" value="ECO:0007669"/>
    <property type="project" value="TreeGrafter"/>
</dbReference>
<organism evidence="16 17">
    <name type="scientific">Euplotes crassus</name>
    <dbReference type="NCBI Taxonomy" id="5936"/>
    <lineage>
        <taxon>Eukaryota</taxon>
        <taxon>Sar</taxon>
        <taxon>Alveolata</taxon>
        <taxon>Ciliophora</taxon>
        <taxon>Intramacronucleata</taxon>
        <taxon>Spirotrichea</taxon>
        <taxon>Hypotrichia</taxon>
        <taxon>Euplotida</taxon>
        <taxon>Euplotidae</taxon>
        <taxon>Moneuplotes</taxon>
    </lineage>
</organism>
<feature type="transmembrane region" description="Helical" evidence="14">
    <location>
        <begin position="319"/>
        <end position="339"/>
    </location>
</feature>
<evidence type="ECO:0000256" key="6">
    <source>
        <dbReference type="ARBA" id="ARBA00023136"/>
    </source>
</evidence>
<dbReference type="PRINTS" id="PR00171">
    <property type="entry name" value="SUGRTRNSPORT"/>
</dbReference>
<dbReference type="Proteomes" id="UP001295684">
    <property type="component" value="Unassembled WGS sequence"/>
</dbReference>
<evidence type="ECO:0000256" key="11">
    <source>
        <dbReference type="ARBA" id="ARBA00044668"/>
    </source>
</evidence>
<dbReference type="SUPFAM" id="SSF103473">
    <property type="entry name" value="MFS general substrate transporter"/>
    <property type="match status" value="1"/>
</dbReference>
<feature type="transmembrane region" description="Helical" evidence="14">
    <location>
        <begin position="7"/>
        <end position="27"/>
    </location>
</feature>
<keyword evidence="5 14" id="KW-1133">Transmembrane helix</keyword>
<evidence type="ECO:0000313" key="17">
    <source>
        <dbReference type="Proteomes" id="UP001295684"/>
    </source>
</evidence>
<name>A0AAD1U9W4_EUPCR</name>
<gene>
    <name evidence="16" type="ORF">ECRASSUSDP1_LOCUS2966</name>
</gene>
<comment type="catalytic activity">
    <reaction evidence="7">
        <text>D-galactose(in) = D-galactose(out)</text>
        <dbReference type="Rhea" id="RHEA:34915"/>
        <dbReference type="ChEBI" id="CHEBI:4139"/>
    </reaction>
    <physiologicalReaction direction="right-to-left" evidence="7">
        <dbReference type="Rhea" id="RHEA:34917"/>
    </physiologicalReaction>
</comment>
<dbReference type="InterPro" id="IPR005828">
    <property type="entry name" value="MFS_sugar_transport-like"/>
</dbReference>
<comment type="catalytic activity">
    <reaction evidence="8">
        <text>D-glucose(out) = D-glucose(in)</text>
        <dbReference type="Rhea" id="RHEA:60376"/>
        <dbReference type="ChEBI" id="CHEBI:4167"/>
    </reaction>
    <physiologicalReaction direction="left-to-right" evidence="8">
        <dbReference type="Rhea" id="RHEA:60377"/>
    </physiologicalReaction>
</comment>
<reference evidence="16" key="1">
    <citation type="submission" date="2023-07" db="EMBL/GenBank/DDBJ databases">
        <authorList>
            <consortium name="AG Swart"/>
            <person name="Singh M."/>
            <person name="Singh A."/>
            <person name="Seah K."/>
            <person name="Emmerich C."/>
        </authorList>
    </citation>
    <scope>NUCLEOTIDE SEQUENCE</scope>
    <source>
        <strain evidence="16">DP1</strain>
    </source>
</reference>
<feature type="transmembrane region" description="Helical" evidence="14">
    <location>
        <begin position="393"/>
        <end position="412"/>
    </location>
</feature>
<dbReference type="Pfam" id="PF00083">
    <property type="entry name" value="Sugar_tr"/>
    <property type="match status" value="1"/>
</dbReference>
<dbReference type="InterPro" id="IPR020846">
    <property type="entry name" value="MFS_dom"/>
</dbReference>
<keyword evidence="6 14" id="KW-0472">Membrane</keyword>
<evidence type="ECO:0000256" key="8">
    <source>
        <dbReference type="ARBA" id="ARBA00044648"/>
    </source>
</evidence>
<comment type="catalytic activity">
    <reaction evidence="12">
        <text>D-fructose(out) = D-fructose(in)</text>
        <dbReference type="Rhea" id="RHEA:60372"/>
        <dbReference type="ChEBI" id="CHEBI:37721"/>
    </reaction>
    <physiologicalReaction direction="left-to-right" evidence="12">
        <dbReference type="Rhea" id="RHEA:60373"/>
    </physiologicalReaction>
</comment>
<proteinExistence type="inferred from homology"/>
<feature type="transmembrane region" description="Helical" evidence="14">
    <location>
        <begin position="432"/>
        <end position="453"/>
    </location>
</feature>
<evidence type="ECO:0000256" key="7">
    <source>
        <dbReference type="ARBA" id="ARBA00044637"/>
    </source>
</evidence>
<evidence type="ECO:0000256" key="5">
    <source>
        <dbReference type="ARBA" id="ARBA00022989"/>
    </source>
</evidence>
<evidence type="ECO:0000256" key="1">
    <source>
        <dbReference type="ARBA" id="ARBA00004141"/>
    </source>
</evidence>
<dbReference type="EMBL" id="CAMPGE010002841">
    <property type="protein sequence ID" value="CAI2361654.1"/>
    <property type="molecule type" value="Genomic_DNA"/>
</dbReference>
<feature type="transmembrane region" description="Helical" evidence="14">
    <location>
        <begin position="33"/>
        <end position="52"/>
    </location>
</feature>
<dbReference type="InterPro" id="IPR003663">
    <property type="entry name" value="Sugar/inositol_transpt"/>
</dbReference>
<sequence>MGHFHFGYLMHTMFVLWNYTPCIYGFNPNNTRVVNMAANIIFLIMAAISGGFSWKFSRYGKRKALIISALLCLSGSGILYIRSLYAMTIGRGIVGLGFGITSAIAPLFVSEISAPKYIEYCIVITQLWFNIGFIIPLFLSFSFPRVDAITINLQNSDDCSGFGNINFIWREMVVPITLIPVLQLILLLIVFKTENPLYRQSYKDNSSSLSLKQTDDYMFHSGVNYDEDSQQSTEKSETLLVKDTWSNLWKFSERKKIFASCMVRGFQQLTGVHVLLNYGLSFVYDSRIPRINLSFTITCASVVFLIPSVFMLKKFGRKKLFMAAMIITCFCCCILFQLTDQLTLVDNRIPIFGSTINLASAIMVWIYFISFWLNFASTPILYCTETLSDKGMAIVTAFHWSVISLVISLPSLAMHVIEQIYGRPRFRMANSFFFFLFSGAAMLGFFCASLYIIETKGKSKMQLSEEFKERVFSLKNSKIYKK</sequence>
<feature type="domain" description="Major facilitator superfamily (MFS) profile" evidence="15">
    <location>
        <begin position="1"/>
        <end position="456"/>
    </location>
</feature>
<evidence type="ECO:0000256" key="12">
    <source>
        <dbReference type="ARBA" id="ARBA00044710"/>
    </source>
</evidence>
<keyword evidence="17" id="KW-1185">Reference proteome</keyword>
<dbReference type="InterPro" id="IPR036259">
    <property type="entry name" value="MFS_trans_sf"/>
</dbReference>
<comment type="subcellular location">
    <subcellularLocation>
        <location evidence="1">Membrane</location>
        <topology evidence="1">Multi-pass membrane protein</topology>
    </subcellularLocation>
</comment>
<evidence type="ECO:0000256" key="2">
    <source>
        <dbReference type="ARBA" id="ARBA00010992"/>
    </source>
</evidence>
<evidence type="ECO:0000259" key="15">
    <source>
        <dbReference type="PROSITE" id="PS50850"/>
    </source>
</evidence>
<feature type="transmembrane region" description="Helical" evidence="14">
    <location>
        <begin position="89"/>
        <end position="109"/>
    </location>
</feature>
<evidence type="ECO:0000256" key="10">
    <source>
        <dbReference type="ARBA" id="ARBA00044662"/>
    </source>
</evidence>
<protein>
    <recommendedName>
        <fullName evidence="13">Hexose transporter 1</fullName>
    </recommendedName>
</protein>
<dbReference type="AlphaFoldDB" id="A0AAD1U9W4"/>
<dbReference type="PROSITE" id="PS50850">
    <property type="entry name" value="MFS"/>
    <property type="match status" value="1"/>
</dbReference>
<dbReference type="GO" id="GO:0016020">
    <property type="term" value="C:membrane"/>
    <property type="evidence" value="ECO:0007669"/>
    <property type="project" value="UniProtKB-SubCell"/>
</dbReference>